<dbReference type="OrthoDB" id="210068at2157"/>
<dbReference type="RefSeq" id="WP_117363486.1">
    <property type="nucleotide sequence ID" value="NZ_CP024047.1"/>
</dbReference>
<dbReference type="KEGG" id="nan:AArc1_0958"/>
<reference evidence="5" key="1">
    <citation type="submission" date="2017-10" db="EMBL/GenBank/DDBJ databases">
        <title>Phenotypic and genomic properties of facultatively anaerobic sulfur-reducing natronoarchaea from hypersaline soda lakes.</title>
        <authorList>
            <person name="Sorokin D.Y."/>
            <person name="Kublanov I.V."/>
            <person name="Roman P."/>
            <person name="Sinninghe Damste J.S."/>
            <person name="Golyshin P.N."/>
            <person name="Rojo D."/>
            <person name="Ciordia S."/>
            <person name="Mena Md.C."/>
            <person name="Ferrer M."/>
            <person name="Messina E."/>
            <person name="Smedile F."/>
            <person name="La Spada G."/>
            <person name="La Cono V."/>
            <person name="Yakimov M.M."/>
        </authorList>
    </citation>
    <scope>NUCLEOTIDE SEQUENCE [LARGE SCALE GENOMIC DNA]</scope>
    <source>
        <strain evidence="5">AArc1</strain>
    </source>
</reference>
<accession>A0A346PT93</accession>
<keyword evidence="4" id="KW-1185">Reference proteome</keyword>
<dbReference type="EMBL" id="CP024047">
    <property type="protein sequence ID" value="AXR77299.1"/>
    <property type="molecule type" value="Genomic_DNA"/>
</dbReference>
<accession>A0A346PCQ4</accession>
<evidence type="ECO:0000313" key="5">
    <source>
        <dbReference type="Proteomes" id="UP000258707"/>
    </source>
</evidence>
<organism evidence="3 4">
    <name type="scientific">Natrarchaeobaculum sulfurireducens</name>
    <dbReference type="NCBI Taxonomy" id="2044521"/>
    <lineage>
        <taxon>Archaea</taxon>
        <taxon>Methanobacteriati</taxon>
        <taxon>Methanobacteriota</taxon>
        <taxon>Stenosarchaea group</taxon>
        <taxon>Halobacteria</taxon>
        <taxon>Halobacteriales</taxon>
        <taxon>Natrialbaceae</taxon>
        <taxon>Natrarchaeobaculum</taxon>
    </lineage>
</organism>
<feature type="domain" description="DUF8052" evidence="1">
    <location>
        <begin position="33"/>
        <end position="190"/>
    </location>
</feature>
<protein>
    <recommendedName>
        <fullName evidence="1">DUF8052 domain-containing protein</fullName>
    </recommendedName>
</protein>
<proteinExistence type="predicted"/>
<evidence type="ECO:0000313" key="2">
    <source>
        <dbReference type="EMBL" id="AXR77299.1"/>
    </source>
</evidence>
<gene>
    <name evidence="2" type="ORF">AArc1_0958</name>
    <name evidence="3" type="ORF">AArcMg_2748</name>
</gene>
<dbReference type="AlphaFoldDB" id="A0A346PT93"/>
<evidence type="ECO:0000313" key="3">
    <source>
        <dbReference type="EMBL" id="AXR82738.1"/>
    </source>
</evidence>
<dbReference type="EMBL" id="CP027033">
    <property type="protein sequence ID" value="AXR82738.1"/>
    <property type="molecule type" value="Genomic_DNA"/>
</dbReference>
<name>A0A346PT93_9EURY</name>
<dbReference type="Pfam" id="PF26226">
    <property type="entry name" value="DUF8052"/>
    <property type="match status" value="1"/>
</dbReference>
<dbReference type="InterPro" id="IPR058365">
    <property type="entry name" value="DUF8052"/>
</dbReference>
<dbReference type="GeneID" id="37643239"/>
<dbReference type="Proteomes" id="UP000258613">
    <property type="component" value="Chromosome"/>
</dbReference>
<reference evidence="4" key="2">
    <citation type="submission" date="2018-02" db="EMBL/GenBank/DDBJ databases">
        <title>Phenotypic and genomic properties of facultatively anaerobic sulfur-reducing natronoarchaea from hypersaline soda lakes.</title>
        <authorList>
            <person name="Sorokin D.Y."/>
            <person name="Kublanov I.V."/>
            <person name="Roman P."/>
            <person name="Sinninghe Damste J.S."/>
            <person name="Golyshin P.N."/>
            <person name="Rojo D."/>
            <person name="Ciordia S."/>
            <person name="Mena M.D.C."/>
            <person name="Ferrer M."/>
            <person name="Messina E."/>
            <person name="Smedile F."/>
            <person name="La Spada G."/>
            <person name="La Cono V."/>
            <person name="Yakimov M.M."/>
        </authorList>
    </citation>
    <scope>NUCLEOTIDE SEQUENCE [LARGE SCALE GENOMIC DNA]</scope>
    <source>
        <strain evidence="4">AArc-Mg</strain>
    </source>
</reference>
<dbReference type="Proteomes" id="UP000258707">
    <property type="component" value="Chromosome"/>
</dbReference>
<evidence type="ECO:0000313" key="4">
    <source>
        <dbReference type="Proteomes" id="UP000258613"/>
    </source>
</evidence>
<sequence length="212" mass="24422">MSGGSAPPEDADDQLEERALPAEVLEEVPDWDDEYLDRVSDRLLHSYDLEKDVRAGRERFEMYGELRVESSKHLFHPSVQYANHHMREFLYADRRDRVSVADLERLVELGHELADDRVEPNDQHRATEFTFVLVVPDIPDDVRAFVEGFTDRTLLKFGFYGHYEIHCCVVAPDTTDVVSSARTEVDSAFALWEPLEEPRRGLFGRLSGLLSR</sequence>
<evidence type="ECO:0000259" key="1">
    <source>
        <dbReference type="Pfam" id="PF26226"/>
    </source>
</evidence>
<reference evidence="3" key="3">
    <citation type="journal article" date="2019" name="Int. J. Syst. Evol. Microbiol.">
        <title>Natronolimnobius sulfurireducens sp. nov. and Halalkaliarchaeum desulfuricum gen. nov., sp. nov., the first sulfur-respiring alkaliphilic haloarchaea from hypersaline alkaline lakes.</title>
        <authorList>
            <person name="Sorokin D.Y."/>
            <person name="Yakimov M."/>
            <person name="Messina E."/>
            <person name="Merkel A.Y."/>
            <person name="Bale N.J."/>
            <person name="Sinninghe Damste J.S."/>
        </authorList>
    </citation>
    <scope>NUCLEOTIDE SEQUENCE</scope>
    <source>
        <strain evidence="3">AArc-Mg</strain>
        <strain evidence="2">AArc1</strain>
    </source>
</reference>
<dbReference type="KEGG" id="nag:AArcMg_2748"/>